<dbReference type="PROSITE" id="PS50222">
    <property type="entry name" value="EF_HAND_2"/>
    <property type="match status" value="4"/>
</dbReference>
<evidence type="ECO:0000256" key="19">
    <source>
        <dbReference type="ARBA" id="ARBA00023069"/>
    </source>
</evidence>
<evidence type="ECO:0000256" key="9">
    <source>
        <dbReference type="ARBA" id="ARBA00022679"/>
    </source>
</evidence>
<dbReference type="PROSITE" id="PS00107">
    <property type="entry name" value="PROTEIN_KINASE_ATP"/>
    <property type="match status" value="1"/>
</dbReference>
<dbReference type="EMBL" id="CDMY01000964">
    <property type="protein sequence ID" value="CEM37936.1"/>
    <property type="molecule type" value="Genomic_DNA"/>
</dbReference>
<evidence type="ECO:0000256" key="7">
    <source>
        <dbReference type="ARBA" id="ARBA00022511"/>
    </source>
</evidence>
<protein>
    <recommendedName>
        <fullName evidence="27">Calcium-dependent protein kinase 1</fullName>
        <ecNumber evidence="5">2.7.11.1</ecNumber>
    </recommendedName>
</protein>
<dbReference type="PANTHER" id="PTHR24349">
    <property type="entry name" value="SERINE/THREONINE-PROTEIN KINASE"/>
    <property type="match status" value="1"/>
</dbReference>
<dbReference type="PROSITE" id="PS00018">
    <property type="entry name" value="EF_HAND_1"/>
    <property type="match status" value="4"/>
</dbReference>
<keyword evidence="6" id="KW-1003">Cell membrane</keyword>
<keyword evidence="14" id="KW-0418">Kinase</keyword>
<evidence type="ECO:0000256" key="6">
    <source>
        <dbReference type="ARBA" id="ARBA00022475"/>
    </source>
</evidence>
<evidence type="ECO:0000256" key="20">
    <source>
        <dbReference type="ARBA" id="ARBA00023139"/>
    </source>
</evidence>
<evidence type="ECO:0000256" key="14">
    <source>
        <dbReference type="ARBA" id="ARBA00022777"/>
    </source>
</evidence>
<keyword evidence="22" id="KW-0449">Lipoprotein</keyword>
<dbReference type="GO" id="GO:0020005">
    <property type="term" value="C:symbiont-containing vacuole membrane"/>
    <property type="evidence" value="ECO:0007669"/>
    <property type="project" value="UniProtKB-SubCell"/>
</dbReference>
<evidence type="ECO:0000313" key="32">
    <source>
        <dbReference type="EMBL" id="CEM37936.1"/>
    </source>
</evidence>
<keyword evidence="19" id="KW-0969">Cilium</keyword>
<keyword evidence="7" id="KW-1032">Host cell membrane</keyword>
<dbReference type="CDD" id="cd00051">
    <property type="entry name" value="EFh"/>
    <property type="match status" value="2"/>
</dbReference>
<comment type="subcellular location">
    <subcellularLocation>
        <location evidence="3">Cell membrane</location>
        <topology evidence="3">Lipid-anchor</topology>
        <orientation evidence="3">Cytoplasmic side</orientation>
    </subcellularLocation>
    <subcellularLocation>
        <location evidence="2">Cell projection</location>
        <location evidence="2">Cilium</location>
        <location evidence="2">Flagellum</location>
    </subcellularLocation>
    <subcellularLocation>
        <location evidence="4">Host cell membrane</location>
        <topology evidence="4">Lipid-anchor</topology>
    </subcellularLocation>
    <subcellularLocation>
        <location evidence="26">Parasitophorous vacuole membrane</location>
        <topology evidence="26">Lipid-anchor</topology>
    </subcellularLocation>
</comment>
<evidence type="ECO:0000256" key="1">
    <source>
        <dbReference type="ARBA" id="ARBA00001946"/>
    </source>
</evidence>
<dbReference type="FunFam" id="1.10.238.10:FF:000199">
    <property type="entry name" value="Uncharacterized protein"/>
    <property type="match status" value="1"/>
</dbReference>
<dbReference type="InParanoid" id="A0A0G4H2P4"/>
<dbReference type="GO" id="GO:0020002">
    <property type="term" value="C:host cell plasma membrane"/>
    <property type="evidence" value="ECO:0007669"/>
    <property type="project" value="UniProtKB-SubCell"/>
</dbReference>
<feature type="domain" description="EF-hand" evidence="31">
    <location>
        <begin position="381"/>
        <end position="416"/>
    </location>
</feature>
<evidence type="ECO:0000256" key="2">
    <source>
        <dbReference type="ARBA" id="ARBA00004230"/>
    </source>
</evidence>
<evidence type="ECO:0000256" key="23">
    <source>
        <dbReference type="ARBA" id="ARBA00024334"/>
    </source>
</evidence>
<dbReference type="InterPro" id="IPR008271">
    <property type="entry name" value="Ser/Thr_kinase_AS"/>
</dbReference>
<evidence type="ECO:0000256" key="11">
    <source>
        <dbReference type="ARBA" id="ARBA00022723"/>
    </source>
</evidence>
<keyword evidence="17" id="KW-0282">Flagellum</keyword>
<comment type="cofactor">
    <cofactor evidence="1">
        <name>Mg(2+)</name>
        <dbReference type="ChEBI" id="CHEBI:18420"/>
    </cofactor>
</comment>
<dbReference type="InterPro" id="IPR050205">
    <property type="entry name" value="CDPK_Ser/Thr_kinases"/>
</dbReference>
<evidence type="ECO:0000256" key="10">
    <source>
        <dbReference type="ARBA" id="ARBA00022707"/>
    </source>
</evidence>
<keyword evidence="33" id="KW-1185">Reference proteome</keyword>
<dbReference type="InterPro" id="IPR017441">
    <property type="entry name" value="Protein_kinase_ATP_BS"/>
</dbReference>
<dbReference type="SUPFAM" id="SSF47473">
    <property type="entry name" value="EF-hand"/>
    <property type="match status" value="1"/>
</dbReference>
<keyword evidence="16 28" id="KW-0067">ATP-binding</keyword>
<feature type="binding site" evidence="28">
    <location>
        <position position="107"/>
    </location>
    <ligand>
        <name>ATP</name>
        <dbReference type="ChEBI" id="CHEBI:30616"/>
    </ligand>
</feature>
<evidence type="ECO:0000256" key="16">
    <source>
        <dbReference type="ARBA" id="ARBA00022840"/>
    </source>
</evidence>
<dbReference type="GO" id="GO:0005524">
    <property type="term" value="F:ATP binding"/>
    <property type="evidence" value="ECO:0007669"/>
    <property type="project" value="UniProtKB-UniRule"/>
</dbReference>
<dbReference type="PhylomeDB" id="A0A0G4H2P4"/>
<comment type="similarity">
    <text evidence="23">Belongs to the protein kinase superfamily. Ser/Thr protein kinase family. CDPK subfamily.</text>
</comment>
<comment type="catalytic activity">
    <reaction evidence="24">
        <text>L-threonyl-[protein] + ATP = O-phospho-L-threonyl-[protein] + ADP + H(+)</text>
        <dbReference type="Rhea" id="RHEA:46608"/>
        <dbReference type="Rhea" id="RHEA-COMP:11060"/>
        <dbReference type="Rhea" id="RHEA-COMP:11605"/>
        <dbReference type="ChEBI" id="CHEBI:15378"/>
        <dbReference type="ChEBI" id="CHEBI:30013"/>
        <dbReference type="ChEBI" id="CHEBI:30616"/>
        <dbReference type="ChEBI" id="CHEBI:61977"/>
        <dbReference type="ChEBI" id="CHEBI:456216"/>
        <dbReference type="EC" id="2.7.11.1"/>
    </reaction>
</comment>
<dbReference type="STRING" id="1169540.A0A0G4H2P4"/>
<dbReference type="GO" id="GO:0005886">
    <property type="term" value="C:plasma membrane"/>
    <property type="evidence" value="ECO:0007669"/>
    <property type="project" value="UniProtKB-SubCell"/>
</dbReference>
<keyword evidence="18" id="KW-0472">Membrane</keyword>
<evidence type="ECO:0000256" key="12">
    <source>
        <dbReference type="ARBA" id="ARBA00022737"/>
    </source>
</evidence>
<name>A0A0G4H2P4_VITBC</name>
<dbReference type="EC" id="2.7.11.1" evidence="5"/>
<evidence type="ECO:0000256" key="22">
    <source>
        <dbReference type="ARBA" id="ARBA00023288"/>
    </source>
</evidence>
<evidence type="ECO:0000256" key="28">
    <source>
        <dbReference type="PROSITE-ProRule" id="PRU10141"/>
    </source>
</evidence>
<keyword evidence="10" id="KW-0519">Myristate</keyword>
<evidence type="ECO:0000256" key="15">
    <source>
        <dbReference type="ARBA" id="ARBA00022837"/>
    </source>
</evidence>
<dbReference type="AlphaFoldDB" id="A0A0G4H2P4"/>
<dbReference type="FunFam" id="3.30.200.20:FF:000315">
    <property type="entry name" value="Calcium-dependent protein kinase 3"/>
    <property type="match status" value="1"/>
</dbReference>
<dbReference type="Proteomes" id="UP000041254">
    <property type="component" value="Unassembled WGS sequence"/>
</dbReference>
<feature type="domain" description="EF-hand" evidence="31">
    <location>
        <begin position="419"/>
        <end position="454"/>
    </location>
</feature>
<evidence type="ECO:0000256" key="21">
    <source>
        <dbReference type="ARBA" id="ARBA00023273"/>
    </source>
</evidence>
<dbReference type="CDD" id="cd05117">
    <property type="entry name" value="STKc_CAMK"/>
    <property type="match status" value="1"/>
</dbReference>
<dbReference type="InterPro" id="IPR018247">
    <property type="entry name" value="EF_Hand_1_Ca_BS"/>
</dbReference>
<keyword evidence="13 28" id="KW-0547">Nucleotide-binding</keyword>
<feature type="compositionally biased region" description="Basic and acidic residues" evidence="29">
    <location>
        <begin position="8"/>
        <end position="18"/>
    </location>
</feature>
<dbReference type="FunCoup" id="A0A0G4H2P4">
    <property type="interactions" value="3"/>
</dbReference>
<evidence type="ECO:0000256" key="25">
    <source>
        <dbReference type="ARBA" id="ARBA00048679"/>
    </source>
</evidence>
<dbReference type="OrthoDB" id="40902at2759"/>
<dbReference type="PROSITE" id="PS50011">
    <property type="entry name" value="PROTEIN_KINASE_DOM"/>
    <property type="match status" value="1"/>
</dbReference>
<evidence type="ECO:0000259" key="31">
    <source>
        <dbReference type="PROSITE" id="PS50222"/>
    </source>
</evidence>
<feature type="region of interest" description="Disordered" evidence="29">
    <location>
        <begin position="1"/>
        <end position="46"/>
    </location>
</feature>
<dbReference type="InterPro" id="IPR002048">
    <property type="entry name" value="EF_hand_dom"/>
</dbReference>
<dbReference type="InterPro" id="IPR000719">
    <property type="entry name" value="Prot_kinase_dom"/>
</dbReference>
<keyword evidence="15" id="KW-0106">Calcium</keyword>
<feature type="domain" description="Protein kinase" evidence="30">
    <location>
        <begin position="74"/>
        <end position="333"/>
    </location>
</feature>
<dbReference type="SMART" id="SM00054">
    <property type="entry name" value="EFh"/>
    <property type="match status" value="4"/>
</dbReference>
<evidence type="ECO:0000256" key="18">
    <source>
        <dbReference type="ARBA" id="ARBA00022870"/>
    </source>
</evidence>
<dbReference type="Pfam" id="PF00069">
    <property type="entry name" value="Pkinase"/>
    <property type="match status" value="1"/>
</dbReference>
<dbReference type="Pfam" id="PF13499">
    <property type="entry name" value="EF-hand_7"/>
    <property type="match status" value="2"/>
</dbReference>
<dbReference type="FunFam" id="1.10.510.10:FF:000398">
    <property type="entry name" value="Calcium-dependent protein kinase 1"/>
    <property type="match status" value="1"/>
</dbReference>
<organism evidence="32 33">
    <name type="scientific">Vitrella brassicaformis (strain CCMP3155)</name>
    <dbReference type="NCBI Taxonomy" id="1169540"/>
    <lineage>
        <taxon>Eukaryota</taxon>
        <taxon>Sar</taxon>
        <taxon>Alveolata</taxon>
        <taxon>Colpodellida</taxon>
        <taxon>Vitrellaceae</taxon>
        <taxon>Vitrella</taxon>
    </lineage>
</organism>
<keyword evidence="9" id="KW-0808">Transferase</keyword>
<dbReference type="PROSITE" id="PS00108">
    <property type="entry name" value="PROTEIN_KINASE_ST"/>
    <property type="match status" value="1"/>
</dbReference>
<dbReference type="GO" id="GO:0031514">
    <property type="term" value="C:motile cilium"/>
    <property type="evidence" value="ECO:0007669"/>
    <property type="project" value="UniProtKB-SubCell"/>
</dbReference>
<keyword evidence="20" id="KW-0564">Palmitate</keyword>
<dbReference type="InterPro" id="IPR011992">
    <property type="entry name" value="EF-hand-dom_pair"/>
</dbReference>
<dbReference type="GO" id="GO:0005509">
    <property type="term" value="F:calcium ion binding"/>
    <property type="evidence" value="ECO:0007669"/>
    <property type="project" value="InterPro"/>
</dbReference>
<evidence type="ECO:0000256" key="5">
    <source>
        <dbReference type="ARBA" id="ARBA00012513"/>
    </source>
</evidence>
<evidence type="ECO:0000256" key="13">
    <source>
        <dbReference type="ARBA" id="ARBA00022741"/>
    </source>
</evidence>
<reference evidence="32 33" key="1">
    <citation type="submission" date="2014-11" db="EMBL/GenBank/DDBJ databases">
        <authorList>
            <person name="Zhu J."/>
            <person name="Qi W."/>
            <person name="Song R."/>
        </authorList>
    </citation>
    <scope>NUCLEOTIDE SEQUENCE [LARGE SCALE GENOMIC DNA]</scope>
</reference>
<keyword evidence="8" id="KW-0723">Serine/threonine-protein kinase</keyword>
<dbReference type="OMA" id="RPPEQMT"/>
<keyword evidence="18" id="KW-1043">Host membrane</keyword>
<feature type="domain" description="EF-hand" evidence="31">
    <location>
        <begin position="493"/>
        <end position="525"/>
    </location>
</feature>
<evidence type="ECO:0000259" key="30">
    <source>
        <dbReference type="PROSITE" id="PS50011"/>
    </source>
</evidence>
<keyword evidence="12" id="KW-0677">Repeat</keyword>
<feature type="domain" description="EF-hand" evidence="31">
    <location>
        <begin position="455"/>
        <end position="490"/>
    </location>
</feature>
<sequence length="525" mass="57927">MGCTQSSVDDKAKKKEEGATGAPPPAAAKSGAATTSNGAPSAAVAQHNEPAMATLKATPGMFIGQQAGKITDKYKMGAKLGDGAFGCVRRAIHRDTGQVRAIKTIAKSSVEKAEERDKLFAEVSVLKQLDHPNIMKLYEFYEDQRSYHLVTELYTGGELFDKIVAQSHFSEEDAAVIMKQVLSGITYCHKRNIVHRDLKPENLLLESKDPEAPIKIIDFGTSRMFDSQMGKKMHQKLGTPYYVAPEVLKKKYDEKCDVWSCGVILYILLVGYPPFGGHSDDEILSKVAKGQVSMSAPEWRAISKEAKELIKKLLTYDPQKRIPAEHALQDEWIVKKSQRKGPKVEGSVLKTSLNNLKKFTSNQRLQQAALTFIASQLVTKDEKDELTKTFKLLDANGDGMLSREELLDGYSKILGDADAAAEEVDMILKQADTDGSGSIDYTEFLVATMDRRTLCSEKKLEAAFNMFDTDGSGKIDASELSKIFGVGEKMDPKVWEEIAAEADKNGDGEVDLDEFKTMMIKLLKS</sequence>
<evidence type="ECO:0000256" key="17">
    <source>
        <dbReference type="ARBA" id="ARBA00022846"/>
    </source>
</evidence>
<gene>
    <name evidence="32" type="ORF">Vbra_19433</name>
</gene>
<evidence type="ECO:0000256" key="24">
    <source>
        <dbReference type="ARBA" id="ARBA00047899"/>
    </source>
</evidence>
<dbReference type="VEuPathDB" id="CryptoDB:Vbra_19433"/>
<evidence type="ECO:0000256" key="29">
    <source>
        <dbReference type="SAM" id="MobiDB-lite"/>
    </source>
</evidence>
<keyword evidence="21" id="KW-0966">Cell projection</keyword>
<accession>A0A0G4H2P4</accession>
<comment type="catalytic activity">
    <reaction evidence="25">
        <text>L-seryl-[protein] + ATP = O-phospho-L-seryl-[protein] + ADP + H(+)</text>
        <dbReference type="Rhea" id="RHEA:17989"/>
        <dbReference type="Rhea" id="RHEA-COMP:9863"/>
        <dbReference type="Rhea" id="RHEA-COMP:11604"/>
        <dbReference type="ChEBI" id="CHEBI:15378"/>
        <dbReference type="ChEBI" id="CHEBI:29999"/>
        <dbReference type="ChEBI" id="CHEBI:30616"/>
        <dbReference type="ChEBI" id="CHEBI:83421"/>
        <dbReference type="ChEBI" id="CHEBI:456216"/>
        <dbReference type="EC" id="2.7.11.1"/>
    </reaction>
</comment>
<evidence type="ECO:0000256" key="26">
    <source>
        <dbReference type="ARBA" id="ARBA00060437"/>
    </source>
</evidence>
<evidence type="ECO:0000256" key="3">
    <source>
        <dbReference type="ARBA" id="ARBA00004342"/>
    </source>
</evidence>
<proteinExistence type="inferred from homology"/>
<dbReference type="InterPro" id="IPR011009">
    <property type="entry name" value="Kinase-like_dom_sf"/>
</dbReference>
<evidence type="ECO:0000256" key="27">
    <source>
        <dbReference type="ARBA" id="ARBA00068067"/>
    </source>
</evidence>
<evidence type="ECO:0000313" key="33">
    <source>
        <dbReference type="Proteomes" id="UP000041254"/>
    </source>
</evidence>
<dbReference type="SUPFAM" id="SSF56112">
    <property type="entry name" value="Protein kinase-like (PK-like)"/>
    <property type="match status" value="1"/>
</dbReference>
<dbReference type="Gene3D" id="1.10.238.10">
    <property type="entry name" value="EF-hand"/>
    <property type="match status" value="2"/>
</dbReference>
<evidence type="ECO:0000256" key="8">
    <source>
        <dbReference type="ARBA" id="ARBA00022527"/>
    </source>
</evidence>
<keyword evidence="11" id="KW-0479">Metal-binding</keyword>
<dbReference type="GO" id="GO:0004674">
    <property type="term" value="F:protein serine/threonine kinase activity"/>
    <property type="evidence" value="ECO:0007669"/>
    <property type="project" value="UniProtKB-KW"/>
</dbReference>
<dbReference type="Gene3D" id="1.10.510.10">
    <property type="entry name" value="Transferase(Phosphotransferase) domain 1"/>
    <property type="match status" value="1"/>
</dbReference>
<dbReference type="SMART" id="SM00220">
    <property type="entry name" value="S_TKc"/>
    <property type="match status" value="1"/>
</dbReference>
<dbReference type="Gene3D" id="3.30.200.20">
    <property type="entry name" value="Phosphorylase Kinase, domain 1"/>
    <property type="match status" value="1"/>
</dbReference>
<feature type="compositionally biased region" description="Low complexity" evidence="29">
    <location>
        <begin position="27"/>
        <end position="36"/>
    </location>
</feature>
<evidence type="ECO:0000256" key="4">
    <source>
        <dbReference type="ARBA" id="ARBA00004425"/>
    </source>
</evidence>